<evidence type="ECO:0000313" key="1">
    <source>
        <dbReference type="EMBL" id="MPN35835.1"/>
    </source>
</evidence>
<name>A0A645H9Z1_9ZZZZ</name>
<dbReference type="EMBL" id="VSSQ01089653">
    <property type="protein sequence ID" value="MPN35835.1"/>
    <property type="molecule type" value="Genomic_DNA"/>
</dbReference>
<proteinExistence type="predicted"/>
<reference evidence="1" key="1">
    <citation type="submission" date="2019-08" db="EMBL/GenBank/DDBJ databases">
        <authorList>
            <person name="Kucharzyk K."/>
            <person name="Murdoch R.W."/>
            <person name="Higgins S."/>
            <person name="Loffler F."/>
        </authorList>
    </citation>
    <scope>NUCLEOTIDE SEQUENCE</scope>
</reference>
<organism evidence="1">
    <name type="scientific">bioreactor metagenome</name>
    <dbReference type="NCBI Taxonomy" id="1076179"/>
    <lineage>
        <taxon>unclassified sequences</taxon>
        <taxon>metagenomes</taxon>
        <taxon>ecological metagenomes</taxon>
    </lineage>
</organism>
<gene>
    <name evidence="1" type="ORF">SDC9_183337</name>
</gene>
<dbReference type="AlphaFoldDB" id="A0A645H9Z1"/>
<accession>A0A645H9Z1</accession>
<sequence length="140" mass="15742">MTAVEHQPAVDIDAIDAKRLGLIGRRMPDFRFVKHRQIGKIPCFDIAAFRYGEAIRHSTGHFADGARQGVIRGKEGELQKLRKAVIDRRVLHAVFLNPSVGHIERMAMARELVDDPRRAIGPHVDAPRKITLLAEHKVCV</sequence>
<comment type="caution">
    <text evidence="1">The sequence shown here is derived from an EMBL/GenBank/DDBJ whole genome shotgun (WGS) entry which is preliminary data.</text>
</comment>
<protein>
    <submittedName>
        <fullName evidence="1">Uncharacterized protein</fullName>
    </submittedName>
</protein>